<dbReference type="GO" id="GO:0005829">
    <property type="term" value="C:cytosol"/>
    <property type="evidence" value="ECO:0007669"/>
    <property type="project" value="TreeGrafter"/>
</dbReference>
<evidence type="ECO:0000313" key="5">
    <source>
        <dbReference type="Proteomes" id="UP000231162"/>
    </source>
</evidence>
<dbReference type="GO" id="GO:0046166">
    <property type="term" value="P:glyceraldehyde-3-phosphate biosynthetic process"/>
    <property type="evidence" value="ECO:0007669"/>
    <property type="project" value="TreeGrafter"/>
</dbReference>
<keyword evidence="3" id="KW-0312">Gluconeogenesis</keyword>
<dbReference type="Gene3D" id="3.20.20.70">
    <property type="entry name" value="Aldolase class I"/>
    <property type="match status" value="1"/>
</dbReference>
<dbReference type="PANTHER" id="PTHR21139:SF42">
    <property type="entry name" value="TRIOSEPHOSPHATE ISOMERASE"/>
    <property type="match status" value="1"/>
</dbReference>
<comment type="caution">
    <text evidence="4">The sequence shown here is derived from an EMBL/GenBank/DDBJ whole genome shotgun (WGS) entry which is preliminary data.</text>
</comment>
<gene>
    <name evidence="4" type="primary">tpiA</name>
    <name evidence="4" type="ORF">COT79_03265</name>
</gene>
<comment type="similarity">
    <text evidence="1 3">Belongs to the triosephosphate isomerase family.</text>
</comment>
<keyword evidence="3" id="KW-0324">Glycolysis</keyword>
<dbReference type="GO" id="GO:0004807">
    <property type="term" value="F:triose-phosphate isomerase activity"/>
    <property type="evidence" value="ECO:0007669"/>
    <property type="project" value="UniProtKB-EC"/>
</dbReference>
<dbReference type="GO" id="GO:0019563">
    <property type="term" value="P:glycerol catabolic process"/>
    <property type="evidence" value="ECO:0007669"/>
    <property type="project" value="TreeGrafter"/>
</dbReference>
<dbReference type="InterPro" id="IPR000652">
    <property type="entry name" value="Triosephosphate_isomerase"/>
</dbReference>
<dbReference type="UniPathway" id="UPA00109">
    <property type="reaction ID" value="UER00189"/>
</dbReference>
<dbReference type="UniPathway" id="UPA00138"/>
<dbReference type="PROSITE" id="PS51440">
    <property type="entry name" value="TIM_2"/>
    <property type="match status" value="1"/>
</dbReference>
<keyword evidence="2 3" id="KW-0413">Isomerase</keyword>
<accession>A0A2M6R810</accession>
<organism evidence="4 5">
    <name type="scientific">Candidatus Berkelbacteria bacterium CG10_big_fil_rev_8_21_14_0_10_43_14</name>
    <dbReference type="NCBI Taxonomy" id="1974515"/>
    <lineage>
        <taxon>Bacteria</taxon>
        <taxon>Candidatus Berkelbacteria</taxon>
    </lineage>
</organism>
<evidence type="ECO:0000313" key="4">
    <source>
        <dbReference type="EMBL" id="PIS06689.1"/>
    </source>
</evidence>
<protein>
    <recommendedName>
        <fullName evidence="3">Triosephosphate isomerase</fullName>
        <ecNumber evidence="3">5.3.1.1</ecNumber>
    </recommendedName>
</protein>
<dbReference type="InterPro" id="IPR013785">
    <property type="entry name" value="Aldolase_TIM"/>
</dbReference>
<comment type="subcellular location">
    <subcellularLocation>
        <location evidence="3">Cytoplasm</location>
    </subcellularLocation>
</comment>
<dbReference type="GO" id="GO:0006094">
    <property type="term" value="P:gluconeogenesis"/>
    <property type="evidence" value="ECO:0007669"/>
    <property type="project" value="UniProtKB-UniPathway"/>
</dbReference>
<keyword evidence="3" id="KW-0963">Cytoplasm</keyword>
<proteinExistence type="inferred from homology"/>
<evidence type="ECO:0000256" key="2">
    <source>
        <dbReference type="ARBA" id="ARBA00023235"/>
    </source>
</evidence>
<comment type="catalytic activity">
    <reaction evidence="3">
        <text>D-glyceraldehyde 3-phosphate = dihydroxyacetone phosphate</text>
        <dbReference type="Rhea" id="RHEA:18585"/>
        <dbReference type="ChEBI" id="CHEBI:57642"/>
        <dbReference type="ChEBI" id="CHEBI:59776"/>
        <dbReference type="EC" id="5.3.1.1"/>
    </reaction>
</comment>
<name>A0A2M6R810_9BACT</name>
<dbReference type="Proteomes" id="UP000231162">
    <property type="component" value="Unassembled WGS sequence"/>
</dbReference>
<dbReference type="CDD" id="cd00311">
    <property type="entry name" value="TIM"/>
    <property type="match status" value="1"/>
</dbReference>
<comment type="pathway">
    <text evidence="3">Carbohydrate degradation; glycolysis; D-glyceraldehyde 3-phosphate from glycerone phosphate: step 1/1.</text>
</comment>
<dbReference type="Pfam" id="PF00121">
    <property type="entry name" value="TIM"/>
    <property type="match status" value="1"/>
</dbReference>
<dbReference type="EC" id="5.3.1.1" evidence="3"/>
<dbReference type="EMBL" id="PEZX01000041">
    <property type="protein sequence ID" value="PIS06689.1"/>
    <property type="molecule type" value="Genomic_DNA"/>
</dbReference>
<sequence>MAHHNPMVVANWKMNTSLADATVLTQSIVHALDAGIQADIVLAPPFVWLYPVKEIITALHHAHIHVGAQTMHEKEEGPYTGEISAMMLKRIADYVLLGHSERAPCGETPEKVNQKVKRALEWNINPIVFAGEETHSTPVSKLLDTLDTLLNGVAKTDYNKLTIVYEPVWAISSLAHAQAITGHALEVVTDAVRKHVGEEPRILYGGSVSASNVSQFMHLPTVDGVVVGSASLKAKEFIEICSLVSAA</sequence>
<dbReference type="PANTHER" id="PTHR21139">
    <property type="entry name" value="TRIOSEPHOSPHATE ISOMERASE"/>
    <property type="match status" value="1"/>
</dbReference>
<comment type="pathway">
    <text evidence="3">Carbohydrate biosynthesis; gluconeogenesis.</text>
</comment>
<dbReference type="GO" id="GO:0006096">
    <property type="term" value="P:glycolytic process"/>
    <property type="evidence" value="ECO:0007669"/>
    <property type="project" value="UniProtKB-UniPathway"/>
</dbReference>
<dbReference type="InterPro" id="IPR035990">
    <property type="entry name" value="TIM_sf"/>
</dbReference>
<evidence type="ECO:0000256" key="3">
    <source>
        <dbReference type="RuleBase" id="RU363013"/>
    </source>
</evidence>
<reference evidence="5" key="1">
    <citation type="submission" date="2017-09" db="EMBL/GenBank/DDBJ databases">
        <title>Depth-based differentiation of microbial function through sediment-hosted aquifers and enrichment of novel symbionts in the deep terrestrial subsurface.</title>
        <authorList>
            <person name="Probst A.J."/>
            <person name="Ladd B."/>
            <person name="Jarett J.K."/>
            <person name="Geller-Mcgrath D.E."/>
            <person name="Sieber C.M.K."/>
            <person name="Emerson J.B."/>
            <person name="Anantharaman K."/>
            <person name="Thomas B.C."/>
            <person name="Malmstrom R."/>
            <person name="Stieglmeier M."/>
            <person name="Klingl A."/>
            <person name="Woyke T."/>
            <person name="Ryan C.M."/>
            <person name="Banfield J.F."/>
        </authorList>
    </citation>
    <scope>NUCLEOTIDE SEQUENCE [LARGE SCALE GENOMIC DNA]</scope>
</reference>
<dbReference type="AlphaFoldDB" id="A0A2M6R810"/>
<dbReference type="SUPFAM" id="SSF51351">
    <property type="entry name" value="Triosephosphate isomerase (TIM)"/>
    <property type="match status" value="1"/>
</dbReference>
<comment type="subunit">
    <text evidence="3">Homodimer.</text>
</comment>
<evidence type="ECO:0000256" key="1">
    <source>
        <dbReference type="ARBA" id="ARBA00007422"/>
    </source>
</evidence>